<dbReference type="HAMAP" id="MF_01082">
    <property type="entry name" value="TruD"/>
    <property type="match status" value="1"/>
</dbReference>
<comment type="caution">
    <text evidence="6">The sequence shown here is derived from an EMBL/GenBank/DDBJ whole genome shotgun (WGS) entry which is preliminary data.</text>
</comment>
<organism evidence="6 7">
    <name type="scientific">Paraferrimonas sedimenticola</name>
    <dbReference type="NCBI Taxonomy" id="375674"/>
    <lineage>
        <taxon>Bacteria</taxon>
        <taxon>Pseudomonadati</taxon>
        <taxon>Pseudomonadota</taxon>
        <taxon>Gammaproteobacteria</taxon>
        <taxon>Alteromonadales</taxon>
        <taxon>Ferrimonadaceae</taxon>
        <taxon>Paraferrimonas</taxon>
    </lineage>
</organism>
<dbReference type="EC" id="5.4.99.27" evidence="4"/>
<dbReference type="GO" id="GO:0005829">
    <property type="term" value="C:cytosol"/>
    <property type="evidence" value="ECO:0007669"/>
    <property type="project" value="TreeGrafter"/>
</dbReference>
<dbReference type="InterPro" id="IPR011760">
    <property type="entry name" value="PsdUridine_synth_TruD_insert"/>
</dbReference>
<dbReference type="EMBL" id="BSNC01000005">
    <property type="protein sequence ID" value="GLP96865.1"/>
    <property type="molecule type" value="Genomic_DNA"/>
</dbReference>
<dbReference type="Pfam" id="PF01142">
    <property type="entry name" value="TruD"/>
    <property type="match status" value="2"/>
</dbReference>
<dbReference type="PROSITE" id="PS50984">
    <property type="entry name" value="TRUD"/>
    <property type="match status" value="1"/>
</dbReference>
<comment type="catalytic activity">
    <reaction evidence="4">
        <text>uridine(13) in tRNA = pseudouridine(13) in tRNA</text>
        <dbReference type="Rhea" id="RHEA:42540"/>
        <dbReference type="Rhea" id="RHEA-COMP:10105"/>
        <dbReference type="Rhea" id="RHEA-COMP:10106"/>
        <dbReference type="ChEBI" id="CHEBI:65314"/>
        <dbReference type="ChEBI" id="CHEBI:65315"/>
        <dbReference type="EC" id="5.4.99.27"/>
    </reaction>
</comment>
<dbReference type="GO" id="GO:0160150">
    <property type="term" value="F:tRNA pseudouridine(13) synthase activity"/>
    <property type="evidence" value="ECO:0007669"/>
    <property type="project" value="UniProtKB-EC"/>
</dbReference>
<evidence type="ECO:0000259" key="5">
    <source>
        <dbReference type="PROSITE" id="PS50984"/>
    </source>
</evidence>
<dbReference type="InterPro" id="IPR042214">
    <property type="entry name" value="TruD_catalytic"/>
</dbReference>
<evidence type="ECO:0000256" key="2">
    <source>
        <dbReference type="ARBA" id="ARBA00022694"/>
    </source>
</evidence>
<feature type="domain" description="TRUD" evidence="5">
    <location>
        <begin position="154"/>
        <end position="299"/>
    </location>
</feature>
<evidence type="ECO:0000313" key="6">
    <source>
        <dbReference type="EMBL" id="GLP96865.1"/>
    </source>
</evidence>
<feature type="active site" description="Nucleophile" evidence="4">
    <location>
        <position position="79"/>
    </location>
</feature>
<name>A0AA37W107_9GAMM</name>
<dbReference type="InterPro" id="IPR043165">
    <property type="entry name" value="TruD_insert_sf"/>
</dbReference>
<keyword evidence="2 4" id="KW-0819">tRNA processing</keyword>
<dbReference type="InterPro" id="IPR001656">
    <property type="entry name" value="PsdUridine_synth_TruD"/>
</dbReference>
<dbReference type="CDD" id="cd02575">
    <property type="entry name" value="PseudoU_synth_EcTruD"/>
    <property type="match status" value="1"/>
</dbReference>
<reference evidence="6" key="1">
    <citation type="journal article" date="2014" name="Int. J. Syst. Evol. Microbiol.">
        <title>Complete genome sequence of Corynebacterium casei LMG S-19264T (=DSM 44701T), isolated from a smear-ripened cheese.</title>
        <authorList>
            <consortium name="US DOE Joint Genome Institute (JGI-PGF)"/>
            <person name="Walter F."/>
            <person name="Albersmeier A."/>
            <person name="Kalinowski J."/>
            <person name="Ruckert C."/>
        </authorList>
    </citation>
    <scope>NUCLEOTIDE SEQUENCE</scope>
    <source>
        <strain evidence="6">NBRC 101628</strain>
    </source>
</reference>
<dbReference type="GO" id="GO:0003723">
    <property type="term" value="F:RNA binding"/>
    <property type="evidence" value="ECO:0007669"/>
    <property type="project" value="InterPro"/>
</dbReference>
<dbReference type="PANTHER" id="PTHR47811:SF1">
    <property type="entry name" value="TRNA PSEUDOURIDINE SYNTHASE D"/>
    <property type="match status" value="1"/>
</dbReference>
<gene>
    <name evidence="4 6" type="primary">truD</name>
    <name evidence="6" type="ORF">GCM10007895_21710</name>
</gene>
<evidence type="ECO:0000256" key="4">
    <source>
        <dbReference type="HAMAP-Rule" id="MF_01082"/>
    </source>
</evidence>
<dbReference type="Proteomes" id="UP001161422">
    <property type="component" value="Unassembled WGS sequence"/>
</dbReference>
<keyword evidence="7" id="KW-1185">Reference proteome</keyword>
<reference evidence="6" key="2">
    <citation type="submission" date="2023-01" db="EMBL/GenBank/DDBJ databases">
        <title>Draft genome sequence of Paraferrimonas sedimenticola strain NBRC 101628.</title>
        <authorList>
            <person name="Sun Q."/>
            <person name="Mori K."/>
        </authorList>
    </citation>
    <scope>NUCLEOTIDE SEQUENCE</scope>
    <source>
        <strain evidence="6">NBRC 101628</strain>
    </source>
</reference>
<keyword evidence="3 4" id="KW-0413">Isomerase</keyword>
<dbReference type="Gene3D" id="3.30.2350.20">
    <property type="entry name" value="TruD, catalytic domain"/>
    <property type="match status" value="1"/>
</dbReference>
<comment type="similarity">
    <text evidence="1 4">Belongs to the pseudouridine synthase TruD family.</text>
</comment>
<dbReference type="Gene3D" id="3.30.2340.10">
    <property type="entry name" value="TruD, insertion domain"/>
    <property type="match status" value="1"/>
</dbReference>
<evidence type="ECO:0000256" key="1">
    <source>
        <dbReference type="ARBA" id="ARBA00007953"/>
    </source>
</evidence>
<comment type="function">
    <text evidence="4">Responsible for synthesis of pseudouridine from uracil-13 in transfer RNAs.</text>
</comment>
<dbReference type="PROSITE" id="PS01268">
    <property type="entry name" value="UPF0024"/>
    <property type="match status" value="1"/>
</dbReference>
<dbReference type="InterPro" id="IPR020103">
    <property type="entry name" value="PsdUridine_synth_cat_dom_sf"/>
</dbReference>
<evidence type="ECO:0000256" key="3">
    <source>
        <dbReference type="ARBA" id="ARBA00023235"/>
    </source>
</evidence>
<dbReference type="SUPFAM" id="SSF55120">
    <property type="entry name" value="Pseudouridine synthase"/>
    <property type="match status" value="1"/>
</dbReference>
<proteinExistence type="inferred from homology"/>
<dbReference type="GO" id="GO:0031119">
    <property type="term" value="P:tRNA pseudouridine synthesis"/>
    <property type="evidence" value="ECO:0007669"/>
    <property type="project" value="UniProtKB-UniRule"/>
</dbReference>
<dbReference type="InterPro" id="IPR020119">
    <property type="entry name" value="PsdUridine_synth_TruD_CS"/>
</dbReference>
<evidence type="ECO:0000313" key="7">
    <source>
        <dbReference type="Proteomes" id="UP001161422"/>
    </source>
</evidence>
<dbReference type="PANTHER" id="PTHR47811">
    <property type="entry name" value="TRNA PSEUDOURIDINE SYNTHASE D"/>
    <property type="match status" value="1"/>
</dbReference>
<sequence length="350" mass="39197">MDMTSLSYLQTPPQSTAVLRSEPSDFQVREILPFSFDGEGEHHYLYVRKIGQNTAYVAKVIARFAGVPPRDVSVAGQKDRHAVTEQWFCVRIPGKDEPNWSEINTDQIQVLEHTRHRKKLRTGALAGNRFELLLRDVVANDDLEARLKQIELHGVPNYFGEQRFGQNGNNLTRAYEMFAGRKAKDRHKRGMYLSAARAYLFNLSVSARIAQHGVAGIDGDALMLSGSRSYFQSEAWDQTLQKRLDSQDIQLSAPLWGKGPLASQGQALALERAIGDASPELVEGLAQYGLEQERRPLLLHPQNFQYEWDAQAATLKLSFVLPAGAFATAVVREITTYVDAQSIEKPNENG</sequence>
<accession>A0AA37W107</accession>
<dbReference type="RefSeq" id="WP_095504178.1">
    <property type="nucleotide sequence ID" value="NZ_BSNC01000005.1"/>
</dbReference>
<dbReference type="InterPro" id="IPR050170">
    <property type="entry name" value="TruD_pseudoU_synthase"/>
</dbReference>
<protein>
    <recommendedName>
        <fullName evidence="4">tRNA pseudouridine synthase D</fullName>
        <ecNumber evidence="4">5.4.99.27</ecNumber>
    </recommendedName>
    <alternativeName>
        <fullName evidence="4">tRNA pseudouridine(13) synthase</fullName>
    </alternativeName>
    <alternativeName>
        <fullName evidence="4">tRNA pseudouridylate synthase D</fullName>
    </alternativeName>
    <alternativeName>
        <fullName evidence="4">tRNA-uridine isomerase D</fullName>
    </alternativeName>
</protein>
<dbReference type="AlphaFoldDB" id="A0AA37W107"/>